<reference evidence="2" key="1">
    <citation type="submission" date="2011-12" db="EMBL/GenBank/DDBJ databases">
        <title>The complete genome of chromosome of Sulfobacillus acidophilus DSM 10332.</title>
        <authorList>
            <person name="Lucas S."/>
            <person name="Han J."/>
            <person name="Lapidus A."/>
            <person name="Bruce D."/>
            <person name="Goodwin L."/>
            <person name="Pitluck S."/>
            <person name="Peters L."/>
            <person name="Kyrpides N."/>
            <person name="Mavromatis K."/>
            <person name="Ivanova N."/>
            <person name="Mikhailova N."/>
            <person name="Chertkov O."/>
            <person name="Saunders E."/>
            <person name="Detter J.C."/>
            <person name="Tapia R."/>
            <person name="Han C."/>
            <person name="Land M."/>
            <person name="Hauser L."/>
            <person name="Markowitz V."/>
            <person name="Cheng J.-F."/>
            <person name="Hugenholtz P."/>
            <person name="Woyke T."/>
            <person name="Wu D."/>
            <person name="Pukall R."/>
            <person name="Gehrich-Schroeter G."/>
            <person name="Schneider S."/>
            <person name="Klenk H.-P."/>
            <person name="Eisen J.A."/>
        </authorList>
    </citation>
    <scope>NUCLEOTIDE SEQUENCE [LARGE SCALE GENOMIC DNA]</scope>
    <source>
        <strain evidence="2">ATCC 700253 / DSM 10332 / NAL</strain>
    </source>
</reference>
<sequence length="126" mass="14326">MDFETVALERGLDELVALTAHAVRAPLGLGDPVAQTDGWYWSMVGDPGHRWTVSVATRHQWRHDGLVAVWQRTAGHLVAQWVWEVAWQSGQWTDQWWMRPVEGRWTRTPVPPDPVWGLTPSAIKPA</sequence>
<evidence type="ECO:0000313" key="2">
    <source>
        <dbReference type="Proteomes" id="UP000005439"/>
    </source>
</evidence>
<dbReference type="KEGG" id="sap:Sulac_0653"/>
<protein>
    <submittedName>
        <fullName evidence="1">Uncharacterized protein</fullName>
    </submittedName>
</protein>
<proteinExistence type="predicted"/>
<keyword evidence="2" id="KW-1185">Reference proteome</keyword>
<organism evidence="1 2">
    <name type="scientific">Sulfobacillus acidophilus (strain ATCC 700253 / DSM 10332 / NAL)</name>
    <dbReference type="NCBI Taxonomy" id="679936"/>
    <lineage>
        <taxon>Bacteria</taxon>
        <taxon>Bacillati</taxon>
        <taxon>Bacillota</taxon>
        <taxon>Clostridia</taxon>
        <taxon>Eubacteriales</taxon>
        <taxon>Clostridiales Family XVII. Incertae Sedis</taxon>
        <taxon>Sulfobacillus</taxon>
    </lineage>
</organism>
<dbReference type="Proteomes" id="UP000005439">
    <property type="component" value="Chromosome"/>
</dbReference>
<reference evidence="1 2" key="2">
    <citation type="journal article" date="2012" name="Stand. Genomic Sci.">
        <title>Complete genome sequence of the moderately thermophilic mineral-sulfide-oxidizing firmicute Sulfobacillus acidophilus type strain (NAL(T)).</title>
        <authorList>
            <person name="Anderson I."/>
            <person name="Chertkov O."/>
            <person name="Chen A."/>
            <person name="Saunders E."/>
            <person name="Lapidus A."/>
            <person name="Nolan M."/>
            <person name="Lucas S."/>
            <person name="Hammon N."/>
            <person name="Deshpande S."/>
            <person name="Cheng J.F."/>
            <person name="Han C."/>
            <person name="Tapia R."/>
            <person name="Goodwin L.A."/>
            <person name="Pitluck S."/>
            <person name="Liolios K."/>
            <person name="Pagani I."/>
            <person name="Ivanova N."/>
            <person name="Mikhailova N."/>
            <person name="Pati A."/>
            <person name="Palaniappan K."/>
            <person name="Land M."/>
            <person name="Pan C."/>
            <person name="Rohde M."/>
            <person name="Pukall R."/>
            <person name="Goker M."/>
            <person name="Detter J.C."/>
            <person name="Woyke T."/>
            <person name="Bristow J."/>
            <person name="Eisen J.A."/>
            <person name="Markowitz V."/>
            <person name="Hugenholtz P."/>
            <person name="Kyrpides N.C."/>
            <person name="Klenk H.P."/>
            <person name="Mavromatis K."/>
        </authorList>
    </citation>
    <scope>NUCLEOTIDE SEQUENCE [LARGE SCALE GENOMIC DNA]</scope>
    <source>
        <strain evidence="2">ATCC 700253 / DSM 10332 / NAL</strain>
    </source>
</reference>
<evidence type="ECO:0000313" key="1">
    <source>
        <dbReference type="EMBL" id="AEW04166.1"/>
    </source>
</evidence>
<dbReference type="PATRIC" id="fig|679936.5.peg.703"/>
<dbReference type="EMBL" id="CP003179">
    <property type="protein sequence ID" value="AEW04166.1"/>
    <property type="molecule type" value="Genomic_DNA"/>
</dbReference>
<name>G8TZZ7_SULAD</name>
<accession>G8TZZ7</accession>
<dbReference type="HOGENOM" id="CLU_1980445_0_0_9"/>
<gene>
    <name evidence="1" type="ordered locus">Sulac_0653</name>
</gene>
<dbReference type="AlphaFoldDB" id="G8TZZ7"/>